<sequence>MPSLKSANQQKPAFRVNLFCHSSFEANSSAQLYDRLASTKNQSINQPLQKLDSTEDRGHISPTTDQSASNSFCNGSLSQLNGIAYGSTGASNGNVDLVVISQNSTESKNDESFPSPSGNSCRSIQREASLMKFRLKRKDRCYEKKVRYESKKKLVEQRPRVKGQFVRQVHDDLTHTEAEAERSSGGYA</sequence>
<evidence type="ECO:0000256" key="3">
    <source>
        <dbReference type="PROSITE-ProRule" id="PRU00357"/>
    </source>
</evidence>
<dbReference type="EMBL" id="JBBPBN010000820">
    <property type="protein sequence ID" value="KAK8482068.1"/>
    <property type="molecule type" value="Genomic_DNA"/>
</dbReference>
<dbReference type="PANTHER" id="PTHR31319:SF97">
    <property type="entry name" value="CCT DOMAIN-CONTAINING PROTEIN"/>
    <property type="match status" value="1"/>
</dbReference>
<keyword evidence="7" id="KW-1185">Reference proteome</keyword>
<accession>A0ABR1ZNG0</accession>
<reference evidence="6 7" key="1">
    <citation type="journal article" date="2024" name="G3 (Bethesda)">
        <title>Genome assembly of Hibiscus sabdariffa L. provides insights into metabolisms of medicinal natural products.</title>
        <authorList>
            <person name="Kim T."/>
        </authorList>
    </citation>
    <scope>NUCLEOTIDE SEQUENCE [LARGE SCALE GENOMIC DNA]</scope>
    <source>
        <strain evidence="6">TK-2024</strain>
        <tissue evidence="6">Old leaves</tissue>
    </source>
</reference>
<dbReference type="PROSITE" id="PS51017">
    <property type="entry name" value="CCT"/>
    <property type="match status" value="1"/>
</dbReference>
<evidence type="ECO:0000256" key="2">
    <source>
        <dbReference type="ARBA" id="ARBA00023242"/>
    </source>
</evidence>
<evidence type="ECO:0000256" key="1">
    <source>
        <dbReference type="ARBA" id="ARBA00004123"/>
    </source>
</evidence>
<feature type="domain" description="CCT" evidence="5">
    <location>
        <begin position="126"/>
        <end position="168"/>
    </location>
</feature>
<gene>
    <name evidence="6" type="ORF">V6N11_063353</name>
</gene>
<feature type="compositionally biased region" description="Polar residues" evidence="4">
    <location>
        <begin position="61"/>
        <end position="71"/>
    </location>
</feature>
<comment type="caution">
    <text evidence="6">The sequence shown here is derived from an EMBL/GenBank/DDBJ whole genome shotgun (WGS) entry which is preliminary data.</text>
</comment>
<dbReference type="PANTHER" id="PTHR31319">
    <property type="entry name" value="ZINC FINGER PROTEIN CONSTANS-LIKE 4"/>
    <property type="match status" value="1"/>
</dbReference>
<keyword evidence="2 3" id="KW-0539">Nucleus</keyword>
<name>A0ABR1ZNG0_9ROSI</name>
<feature type="compositionally biased region" description="Basic and acidic residues" evidence="4">
    <location>
        <begin position="168"/>
        <end position="182"/>
    </location>
</feature>
<proteinExistence type="predicted"/>
<feature type="region of interest" description="Disordered" evidence="4">
    <location>
        <begin position="43"/>
        <end position="71"/>
    </location>
</feature>
<organism evidence="6 7">
    <name type="scientific">Hibiscus sabdariffa</name>
    <name type="common">roselle</name>
    <dbReference type="NCBI Taxonomy" id="183260"/>
    <lineage>
        <taxon>Eukaryota</taxon>
        <taxon>Viridiplantae</taxon>
        <taxon>Streptophyta</taxon>
        <taxon>Embryophyta</taxon>
        <taxon>Tracheophyta</taxon>
        <taxon>Spermatophyta</taxon>
        <taxon>Magnoliopsida</taxon>
        <taxon>eudicotyledons</taxon>
        <taxon>Gunneridae</taxon>
        <taxon>Pentapetalae</taxon>
        <taxon>rosids</taxon>
        <taxon>malvids</taxon>
        <taxon>Malvales</taxon>
        <taxon>Malvaceae</taxon>
        <taxon>Malvoideae</taxon>
        <taxon>Hibiscus</taxon>
    </lineage>
</organism>
<dbReference type="InterPro" id="IPR010402">
    <property type="entry name" value="CCT_domain"/>
</dbReference>
<dbReference type="InterPro" id="IPR045281">
    <property type="entry name" value="CONSTANS-like"/>
</dbReference>
<evidence type="ECO:0000313" key="6">
    <source>
        <dbReference type="EMBL" id="KAK8482068.1"/>
    </source>
</evidence>
<evidence type="ECO:0000256" key="4">
    <source>
        <dbReference type="SAM" id="MobiDB-lite"/>
    </source>
</evidence>
<dbReference type="Proteomes" id="UP001396334">
    <property type="component" value="Unassembled WGS sequence"/>
</dbReference>
<dbReference type="Pfam" id="PF06203">
    <property type="entry name" value="CCT"/>
    <property type="match status" value="1"/>
</dbReference>
<feature type="region of interest" description="Disordered" evidence="4">
    <location>
        <begin position="167"/>
        <end position="188"/>
    </location>
</feature>
<evidence type="ECO:0000313" key="7">
    <source>
        <dbReference type="Proteomes" id="UP001396334"/>
    </source>
</evidence>
<protein>
    <recommendedName>
        <fullName evidence="5">CCT domain-containing protein</fullName>
    </recommendedName>
</protein>
<evidence type="ECO:0000259" key="5">
    <source>
        <dbReference type="PROSITE" id="PS51017"/>
    </source>
</evidence>
<comment type="subcellular location">
    <subcellularLocation>
        <location evidence="1 3">Nucleus</location>
    </subcellularLocation>
</comment>